<dbReference type="GO" id="GO:0051539">
    <property type="term" value="F:4 iron, 4 sulfur cluster binding"/>
    <property type="evidence" value="ECO:0007669"/>
    <property type="project" value="UniProtKB-KW"/>
</dbReference>
<dbReference type="PROSITE" id="PS51379">
    <property type="entry name" value="4FE4S_FER_2"/>
    <property type="match status" value="2"/>
</dbReference>
<keyword evidence="6" id="KW-0677">Repeat</keyword>
<dbReference type="GO" id="GO:0046872">
    <property type="term" value="F:metal ion binding"/>
    <property type="evidence" value="ECO:0007669"/>
    <property type="project" value="UniProtKB-KW"/>
</dbReference>
<evidence type="ECO:0000256" key="8">
    <source>
        <dbReference type="ARBA" id="ARBA00023004"/>
    </source>
</evidence>
<dbReference type="InterPro" id="IPR017896">
    <property type="entry name" value="4Fe4S_Fe-S-bd"/>
</dbReference>
<evidence type="ECO:0000256" key="5">
    <source>
        <dbReference type="ARBA" id="ARBA00022723"/>
    </source>
</evidence>
<evidence type="ECO:0000256" key="9">
    <source>
        <dbReference type="ARBA" id="ARBA00023014"/>
    </source>
</evidence>
<comment type="caution">
    <text evidence="11">The sequence shown here is derived from an EMBL/GenBank/DDBJ whole genome shotgun (WGS) entry which is preliminary data.</text>
</comment>
<keyword evidence="9" id="KW-0411">Iron-sulfur</keyword>
<evidence type="ECO:0000259" key="10">
    <source>
        <dbReference type="PROSITE" id="PS51379"/>
    </source>
</evidence>
<dbReference type="EMBL" id="PGCK01000012">
    <property type="protein sequence ID" value="MCD1295956.1"/>
    <property type="molecule type" value="Genomic_DNA"/>
</dbReference>
<dbReference type="PANTHER" id="PTHR43724:SF1">
    <property type="entry name" value="PYRUVATE SYNTHASE SUBUNIT PORD"/>
    <property type="match status" value="1"/>
</dbReference>
<keyword evidence="5" id="KW-0479">Metal-binding</keyword>
<evidence type="ECO:0000256" key="6">
    <source>
        <dbReference type="ARBA" id="ARBA00022737"/>
    </source>
</evidence>
<evidence type="ECO:0000256" key="1">
    <source>
        <dbReference type="ARBA" id="ARBA00001966"/>
    </source>
</evidence>
<dbReference type="PANTHER" id="PTHR43724">
    <property type="entry name" value="PYRUVATE SYNTHASE SUBUNIT PORD"/>
    <property type="match status" value="1"/>
</dbReference>
<keyword evidence="4" id="KW-0004">4Fe-4S</keyword>
<dbReference type="Pfam" id="PF14697">
    <property type="entry name" value="Fer4_21"/>
    <property type="match status" value="1"/>
</dbReference>
<protein>
    <submittedName>
        <fullName evidence="11">Pyruvate synthase</fullName>
    </submittedName>
</protein>
<feature type="domain" description="4Fe-4S ferredoxin-type" evidence="10">
    <location>
        <begin position="64"/>
        <end position="93"/>
    </location>
</feature>
<evidence type="ECO:0000256" key="3">
    <source>
        <dbReference type="ARBA" id="ARBA00022448"/>
    </source>
</evidence>
<comment type="cofactor">
    <cofactor evidence="1">
        <name>[4Fe-4S] cluster</name>
        <dbReference type="ChEBI" id="CHEBI:49883"/>
    </cofactor>
</comment>
<keyword evidence="3" id="KW-0813">Transport</keyword>
<organism evidence="11 12">
    <name type="scientific">Methanooceanicella nereidis</name>
    <dbReference type="NCBI Taxonomy" id="2052831"/>
    <lineage>
        <taxon>Archaea</taxon>
        <taxon>Methanobacteriati</taxon>
        <taxon>Methanobacteriota</taxon>
        <taxon>Stenosarchaea group</taxon>
        <taxon>Methanomicrobia</taxon>
        <taxon>Methanocellales</taxon>
        <taxon>Methanocellaceae</taxon>
        <taxon>Methanooceanicella</taxon>
    </lineage>
</organism>
<accession>A0AAP2RFP9</accession>
<dbReference type="Gene3D" id="3.30.70.20">
    <property type="match status" value="2"/>
</dbReference>
<dbReference type="InterPro" id="IPR017900">
    <property type="entry name" value="4Fe4S_Fe_S_CS"/>
</dbReference>
<keyword evidence="12" id="KW-1185">Reference proteome</keyword>
<dbReference type="AlphaFoldDB" id="A0AAP2RFP9"/>
<keyword evidence="8" id="KW-0408">Iron</keyword>
<sequence length="95" mass="10600">MADNKQRLTIGLVAKPGSTLQYHTGGWRTYRPVIDHEKCIGCKRCADSCMEGAPFECAHDGKKKKFCVNYDYCKGCGVCAYECPVDAIEMVVEEK</sequence>
<evidence type="ECO:0000256" key="7">
    <source>
        <dbReference type="ARBA" id="ARBA00022982"/>
    </source>
</evidence>
<evidence type="ECO:0000313" key="12">
    <source>
        <dbReference type="Proteomes" id="UP001320159"/>
    </source>
</evidence>
<evidence type="ECO:0000256" key="4">
    <source>
        <dbReference type="ARBA" id="ARBA00022485"/>
    </source>
</evidence>
<dbReference type="RefSeq" id="WP_230742817.1">
    <property type="nucleotide sequence ID" value="NZ_PGCK01000012.1"/>
</dbReference>
<comment type="subunit">
    <text evidence="2">Heterotetramer of one alpha, one beta, one delta and one gamma chain.</text>
</comment>
<proteinExistence type="predicted"/>
<dbReference type="InterPro" id="IPR011898">
    <property type="entry name" value="PorD_KorD"/>
</dbReference>
<keyword evidence="11" id="KW-0670">Pyruvate</keyword>
<gene>
    <name evidence="11" type="ORF">CUJ83_13215</name>
</gene>
<dbReference type="GO" id="GO:0016625">
    <property type="term" value="F:oxidoreductase activity, acting on the aldehyde or oxo group of donors, iron-sulfur protein as acceptor"/>
    <property type="evidence" value="ECO:0007669"/>
    <property type="project" value="InterPro"/>
</dbReference>
<evidence type="ECO:0000256" key="2">
    <source>
        <dbReference type="ARBA" id="ARBA00011595"/>
    </source>
</evidence>
<dbReference type="PROSITE" id="PS00198">
    <property type="entry name" value="4FE4S_FER_1"/>
    <property type="match status" value="1"/>
</dbReference>
<dbReference type="SUPFAM" id="SSF54862">
    <property type="entry name" value="4Fe-4S ferredoxins"/>
    <property type="match status" value="1"/>
</dbReference>
<evidence type="ECO:0000313" key="11">
    <source>
        <dbReference type="EMBL" id="MCD1295956.1"/>
    </source>
</evidence>
<reference evidence="11 12" key="1">
    <citation type="submission" date="2017-11" db="EMBL/GenBank/DDBJ databases">
        <title>Isolation and Characterization of Family Methanocellaceae Species from Potential Methane Hydrate Area Offshore Southwestern Taiwan.</title>
        <authorList>
            <person name="Zhang W.-L."/>
            <person name="Chen W.-C."/>
            <person name="Lai M.-C."/>
            <person name="Chen S.-C."/>
        </authorList>
    </citation>
    <scope>NUCLEOTIDE SEQUENCE [LARGE SCALE GENOMIC DNA]</scope>
    <source>
        <strain evidence="11 12">CWC-04</strain>
    </source>
</reference>
<feature type="domain" description="4Fe-4S ferredoxin-type" evidence="10">
    <location>
        <begin position="30"/>
        <end position="60"/>
    </location>
</feature>
<dbReference type="Proteomes" id="UP001320159">
    <property type="component" value="Unassembled WGS sequence"/>
</dbReference>
<keyword evidence="7" id="KW-0249">Electron transport</keyword>
<name>A0AAP2RFP9_9EURY</name>
<dbReference type="NCBIfam" id="TIGR02179">
    <property type="entry name" value="PorD_KorD"/>
    <property type="match status" value="1"/>
</dbReference>